<protein>
    <submittedName>
        <fullName evidence="1">Uncharacterized protein</fullName>
    </submittedName>
</protein>
<accession>X1BM70</accession>
<comment type="caution">
    <text evidence="1">The sequence shown here is derived from an EMBL/GenBank/DDBJ whole genome shotgun (WGS) entry which is preliminary data.</text>
</comment>
<reference evidence="1" key="1">
    <citation type="journal article" date="2014" name="Front. Microbiol.">
        <title>High frequency of phylogenetically diverse reductive dehalogenase-homologous genes in deep subseafloor sedimentary metagenomes.</title>
        <authorList>
            <person name="Kawai M."/>
            <person name="Futagami T."/>
            <person name="Toyoda A."/>
            <person name="Takaki Y."/>
            <person name="Nishi S."/>
            <person name="Hori S."/>
            <person name="Arai W."/>
            <person name="Tsubouchi T."/>
            <person name="Morono Y."/>
            <person name="Uchiyama I."/>
            <person name="Ito T."/>
            <person name="Fujiyama A."/>
            <person name="Inagaki F."/>
            <person name="Takami H."/>
        </authorList>
    </citation>
    <scope>NUCLEOTIDE SEQUENCE</scope>
    <source>
        <strain evidence="1">Expedition CK06-06</strain>
    </source>
</reference>
<proteinExistence type="predicted"/>
<name>X1BM70_9ZZZZ</name>
<gene>
    <name evidence="1" type="ORF">S01H4_05969</name>
</gene>
<evidence type="ECO:0000313" key="1">
    <source>
        <dbReference type="EMBL" id="GAG73221.1"/>
    </source>
</evidence>
<sequence>MFAYIYEVVRWDTRINKPVDCWGKYKYRKRAKNKANMLNNGETFHDTSYKFVVKTKVIKRVSPNDL</sequence>
<organism evidence="1">
    <name type="scientific">marine sediment metagenome</name>
    <dbReference type="NCBI Taxonomy" id="412755"/>
    <lineage>
        <taxon>unclassified sequences</taxon>
        <taxon>metagenomes</taxon>
        <taxon>ecological metagenomes</taxon>
    </lineage>
</organism>
<dbReference type="EMBL" id="BART01001785">
    <property type="protein sequence ID" value="GAG73221.1"/>
    <property type="molecule type" value="Genomic_DNA"/>
</dbReference>
<dbReference type="AlphaFoldDB" id="X1BM70"/>